<comment type="caution">
    <text evidence="1">The sequence shown here is derived from an EMBL/GenBank/DDBJ whole genome shotgun (WGS) entry which is preliminary data.</text>
</comment>
<dbReference type="EMBL" id="CAKXAJ010015351">
    <property type="protein sequence ID" value="CAH2216409.1"/>
    <property type="molecule type" value="Genomic_DNA"/>
</dbReference>
<dbReference type="AlphaFoldDB" id="A0A8S4QUA5"/>
<gene>
    <name evidence="1" type="primary">jg19311</name>
    <name evidence="1" type="ORF">PAEG_LOCUS4456</name>
</gene>
<name>A0A8S4QUA5_9NEOP</name>
<proteinExistence type="predicted"/>
<protein>
    <submittedName>
        <fullName evidence="1">Jg19311 protein</fullName>
    </submittedName>
</protein>
<accession>A0A8S4QUA5</accession>
<dbReference type="Proteomes" id="UP000838756">
    <property type="component" value="Unassembled WGS sequence"/>
</dbReference>
<evidence type="ECO:0000313" key="1">
    <source>
        <dbReference type="EMBL" id="CAH2216409.1"/>
    </source>
</evidence>
<reference evidence="1" key="1">
    <citation type="submission" date="2022-03" db="EMBL/GenBank/DDBJ databases">
        <authorList>
            <person name="Lindestad O."/>
        </authorList>
    </citation>
    <scope>NUCLEOTIDE SEQUENCE</scope>
</reference>
<dbReference type="OrthoDB" id="168404at2759"/>
<keyword evidence="2" id="KW-1185">Reference proteome</keyword>
<feature type="non-terminal residue" evidence="1">
    <location>
        <position position="1"/>
    </location>
</feature>
<sequence length="63" mass="7089">VVTASADATREKELRAHNEFARPFRVLAVTLPDDVAKYFQVSAVIAMDKEEVLNRMPNDLDDV</sequence>
<evidence type="ECO:0000313" key="2">
    <source>
        <dbReference type="Proteomes" id="UP000838756"/>
    </source>
</evidence>
<organism evidence="1 2">
    <name type="scientific">Pararge aegeria aegeria</name>
    <dbReference type="NCBI Taxonomy" id="348720"/>
    <lineage>
        <taxon>Eukaryota</taxon>
        <taxon>Metazoa</taxon>
        <taxon>Ecdysozoa</taxon>
        <taxon>Arthropoda</taxon>
        <taxon>Hexapoda</taxon>
        <taxon>Insecta</taxon>
        <taxon>Pterygota</taxon>
        <taxon>Neoptera</taxon>
        <taxon>Endopterygota</taxon>
        <taxon>Lepidoptera</taxon>
        <taxon>Glossata</taxon>
        <taxon>Ditrysia</taxon>
        <taxon>Papilionoidea</taxon>
        <taxon>Nymphalidae</taxon>
        <taxon>Satyrinae</taxon>
        <taxon>Satyrini</taxon>
        <taxon>Parargina</taxon>
        <taxon>Pararge</taxon>
    </lineage>
</organism>